<dbReference type="GO" id="GO:0016020">
    <property type="term" value="C:membrane"/>
    <property type="evidence" value="ECO:0007669"/>
    <property type="project" value="UniProtKB-SubCell"/>
</dbReference>
<gene>
    <name evidence="11" type="ORF">LAMI_0G09758G</name>
</gene>
<accession>A0A1G4KAF0</accession>
<evidence type="ECO:0000256" key="8">
    <source>
        <dbReference type="SAM" id="Phobius"/>
    </source>
</evidence>
<evidence type="ECO:0000256" key="6">
    <source>
        <dbReference type="ARBA" id="ARBA00023136"/>
    </source>
</evidence>
<dbReference type="EMBL" id="LT598469">
    <property type="protein sequence ID" value="SCV01165.1"/>
    <property type="molecule type" value="Genomic_DNA"/>
</dbReference>
<comment type="similarity">
    <text evidence="2">Belongs to the transient receptor potential (TRP) ion channel family.</text>
</comment>
<dbReference type="Pfam" id="PF14558">
    <property type="entry name" value="TRP_N"/>
    <property type="match status" value="1"/>
</dbReference>
<dbReference type="AlphaFoldDB" id="A0A1G4KAF0"/>
<evidence type="ECO:0000259" key="10">
    <source>
        <dbReference type="SMART" id="SM01320"/>
    </source>
</evidence>
<evidence type="ECO:0000256" key="2">
    <source>
        <dbReference type="ARBA" id="ARBA00010642"/>
    </source>
</evidence>
<dbReference type="SMART" id="SM01320">
    <property type="entry name" value="TRP_N"/>
    <property type="match status" value="1"/>
</dbReference>
<feature type="compositionally biased region" description="Low complexity" evidence="7">
    <location>
        <begin position="685"/>
        <end position="694"/>
    </location>
</feature>
<feature type="region of interest" description="Disordered" evidence="7">
    <location>
        <begin position="757"/>
        <end position="781"/>
    </location>
</feature>
<dbReference type="PANTHER" id="PTHR31145:SF4">
    <property type="entry name" value="FLAVIN CARRIER PROTEIN 1-RELATED"/>
    <property type="match status" value="1"/>
</dbReference>
<feature type="transmembrane region" description="Helical" evidence="8">
    <location>
        <begin position="322"/>
        <end position="349"/>
    </location>
</feature>
<feature type="compositionally biased region" description="Polar residues" evidence="7">
    <location>
        <begin position="757"/>
        <end position="770"/>
    </location>
</feature>
<evidence type="ECO:0000256" key="5">
    <source>
        <dbReference type="ARBA" id="ARBA00022989"/>
    </source>
</evidence>
<keyword evidence="5 8" id="KW-1133">Transmembrane helix</keyword>
<feature type="transmembrane region" description="Helical" evidence="8">
    <location>
        <begin position="370"/>
        <end position="389"/>
    </location>
</feature>
<feature type="transmembrane region" description="Helical" evidence="8">
    <location>
        <begin position="546"/>
        <end position="575"/>
    </location>
</feature>
<sequence length="812" mass="91424">MRLLPLLVVVSGFFNVAWCKRKLSASSLVTCMENSQLSATGFDVVFNPDDRSLHYSLDMVSEINSYIIADIEVWAYGFKIITKQLNLCSLNWKQFCPLLPGDVQVDSVEYISETYVKQIPGIAYQVPDIDAFVRVNVYNNVSEDIACIQAFFSNGKTVSQTGVKWATAVIAGIGLLCSAILSTFGNSNAASHISANTMSLFLYFQSVVVVSMEHVHRVPPIAAAWSENLIWSMGLIRISFMQKIFRWFVQSTGGTPTLYLTSKSISVLVQRSLDYLKFRNFHKREEDVLYGNEDVLIQRGIKRLGYRSKIENTSIVCTGFTFYLLCAYVLAGFIMASKYTIELCIRAGWLNHSRFLEFRRNWRTVLKGSLLRYVYIGFTQLTVLSFWEFMEHDSAAVIVIACLLLIQAVGLMLWAAFRTIKFARLSMSQRKNPAAILYGDQVVLDKYGFFYTMFNATHYWWSCVILCYILFKAFFISFAQASGKTQSLALFIVDLFYFVALIYYQPYLDRPTNILNILISTVTVVNSFLFMFFSDLFGQPMAVASVMGWVFFIMNAAFSLILLILILVFVSMVIFSRNPDLRFRPARDDRTSFQRSSQINGNLNKSAAAELVALGDAAKNHDENWEEELYNQQKLQKEQSMSGLDYSDEKIATSATNSEEQNGDGNKMSLAEKLKRKLSLKRNKSTSSRNNTSNPVGGEQGAPLTSLSREPSTESASPAKKNYPGTHKRQESESKNGLIASYRNGGHEEAFADPLVETSSNGSLEYTDTTGRALDTNFPRDESMNTVSAAHGTATSSADLFTHKNNSYYDRL</sequence>
<feature type="transmembrane region" description="Helical" evidence="8">
    <location>
        <begin position="485"/>
        <end position="503"/>
    </location>
</feature>
<name>A0A1G4KAF0_9SACH</name>
<evidence type="ECO:0000256" key="9">
    <source>
        <dbReference type="SAM" id="SignalP"/>
    </source>
</evidence>
<dbReference type="GO" id="GO:0055085">
    <property type="term" value="P:transmembrane transport"/>
    <property type="evidence" value="ECO:0007669"/>
    <property type="project" value="TreeGrafter"/>
</dbReference>
<dbReference type="PANTHER" id="PTHR31145">
    <property type="entry name" value="INTEGRAL MEMBRANE PROTEIN (AFU_ORTHOLOGUE AFUA_7G01610)"/>
    <property type="match status" value="1"/>
</dbReference>
<evidence type="ECO:0000313" key="11">
    <source>
        <dbReference type="EMBL" id="SCV01165.1"/>
    </source>
</evidence>
<keyword evidence="4 9" id="KW-0732">Signal</keyword>
<evidence type="ECO:0000256" key="1">
    <source>
        <dbReference type="ARBA" id="ARBA00004141"/>
    </source>
</evidence>
<evidence type="ECO:0000313" key="12">
    <source>
        <dbReference type="Proteomes" id="UP000191024"/>
    </source>
</evidence>
<dbReference type="STRING" id="1230905.A0A1G4KAF0"/>
<dbReference type="InterPro" id="IPR040241">
    <property type="entry name" value="TRP_Flc/Pkd2-like"/>
</dbReference>
<feature type="domain" description="ML-like" evidence="10">
    <location>
        <begin position="21"/>
        <end position="159"/>
    </location>
</feature>
<dbReference type="Pfam" id="PF06011">
    <property type="entry name" value="TRP"/>
    <property type="match status" value="1"/>
</dbReference>
<keyword evidence="12" id="KW-1185">Reference proteome</keyword>
<protein>
    <submittedName>
        <fullName evidence="11">LAMI_0G09758g1_1</fullName>
    </submittedName>
</protein>
<comment type="subcellular location">
    <subcellularLocation>
        <location evidence="1">Membrane</location>
        <topology evidence="1">Multi-pass membrane protein</topology>
    </subcellularLocation>
</comment>
<feature type="signal peptide" evidence="9">
    <location>
        <begin position="1"/>
        <end position="19"/>
    </location>
</feature>
<reference evidence="11 12" key="1">
    <citation type="submission" date="2016-03" db="EMBL/GenBank/DDBJ databases">
        <authorList>
            <person name="Devillers H."/>
        </authorList>
    </citation>
    <scope>NUCLEOTIDE SEQUENCE [LARGE SCALE GENOMIC DNA]</scope>
    <source>
        <strain evidence="11">CBS 11717</strain>
    </source>
</reference>
<dbReference type="InterPro" id="IPR032800">
    <property type="entry name" value="TRP_N"/>
</dbReference>
<dbReference type="InterPro" id="IPR010308">
    <property type="entry name" value="TRP_C"/>
</dbReference>
<organism evidence="11 12">
    <name type="scientific">Lachancea mirantina</name>
    <dbReference type="NCBI Taxonomy" id="1230905"/>
    <lineage>
        <taxon>Eukaryota</taxon>
        <taxon>Fungi</taxon>
        <taxon>Dikarya</taxon>
        <taxon>Ascomycota</taxon>
        <taxon>Saccharomycotina</taxon>
        <taxon>Saccharomycetes</taxon>
        <taxon>Saccharomycetales</taxon>
        <taxon>Saccharomycetaceae</taxon>
        <taxon>Lachancea</taxon>
    </lineage>
</organism>
<feature type="transmembrane region" description="Helical" evidence="8">
    <location>
        <begin position="459"/>
        <end position="479"/>
    </location>
</feature>
<evidence type="ECO:0000256" key="3">
    <source>
        <dbReference type="ARBA" id="ARBA00022692"/>
    </source>
</evidence>
<dbReference type="OrthoDB" id="5212126at2759"/>
<feature type="compositionally biased region" description="Polar residues" evidence="7">
    <location>
        <begin position="703"/>
        <end position="716"/>
    </location>
</feature>
<evidence type="ECO:0000256" key="4">
    <source>
        <dbReference type="ARBA" id="ARBA00022729"/>
    </source>
</evidence>
<keyword evidence="6 8" id="KW-0472">Membrane</keyword>
<feature type="region of interest" description="Disordered" evidence="7">
    <location>
        <begin position="678"/>
        <end position="734"/>
    </location>
</feature>
<dbReference type="GO" id="GO:0009272">
    <property type="term" value="P:fungal-type cell wall biogenesis"/>
    <property type="evidence" value="ECO:0007669"/>
    <property type="project" value="TreeGrafter"/>
</dbReference>
<evidence type="ECO:0000256" key="7">
    <source>
        <dbReference type="SAM" id="MobiDB-lite"/>
    </source>
</evidence>
<feature type="transmembrane region" description="Helical" evidence="8">
    <location>
        <begin position="515"/>
        <end position="534"/>
    </location>
</feature>
<keyword evidence="3 8" id="KW-0812">Transmembrane</keyword>
<dbReference type="Proteomes" id="UP000191024">
    <property type="component" value="Chromosome G"/>
</dbReference>
<feature type="chain" id="PRO_5009236429" evidence="9">
    <location>
        <begin position="20"/>
        <end position="812"/>
    </location>
</feature>
<feature type="transmembrane region" description="Helical" evidence="8">
    <location>
        <begin position="395"/>
        <end position="417"/>
    </location>
</feature>
<proteinExistence type="inferred from homology"/>